<organism evidence="3 4">
    <name type="scientific">Dictyobacter alpinus</name>
    <dbReference type="NCBI Taxonomy" id="2014873"/>
    <lineage>
        <taxon>Bacteria</taxon>
        <taxon>Bacillati</taxon>
        <taxon>Chloroflexota</taxon>
        <taxon>Ktedonobacteria</taxon>
        <taxon>Ktedonobacterales</taxon>
        <taxon>Dictyobacteraceae</taxon>
        <taxon>Dictyobacter</taxon>
    </lineage>
</organism>
<evidence type="ECO:0000256" key="1">
    <source>
        <dbReference type="SAM" id="Phobius"/>
    </source>
</evidence>
<keyword evidence="1" id="KW-0472">Membrane</keyword>
<dbReference type="InterPro" id="IPR050923">
    <property type="entry name" value="Cell_Proc_Reg/RNA_Proc"/>
</dbReference>
<keyword evidence="1" id="KW-0812">Transmembrane</keyword>
<dbReference type="Pfam" id="PF00498">
    <property type="entry name" value="FHA"/>
    <property type="match status" value="1"/>
</dbReference>
<dbReference type="OrthoDB" id="9816434at2"/>
<gene>
    <name evidence="3" type="ORF">KDA_32540</name>
</gene>
<dbReference type="EMBL" id="BIFT01000001">
    <property type="protein sequence ID" value="GCE27770.1"/>
    <property type="molecule type" value="Genomic_DNA"/>
</dbReference>
<evidence type="ECO:0000313" key="4">
    <source>
        <dbReference type="Proteomes" id="UP000287171"/>
    </source>
</evidence>
<keyword evidence="4" id="KW-1185">Reference proteome</keyword>
<dbReference type="PROSITE" id="PS50006">
    <property type="entry name" value="FHA_DOMAIN"/>
    <property type="match status" value="1"/>
</dbReference>
<dbReference type="PANTHER" id="PTHR23308">
    <property type="entry name" value="NUCLEAR INHIBITOR OF PROTEIN PHOSPHATASE-1"/>
    <property type="match status" value="1"/>
</dbReference>
<dbReference type="SMART" id="SM00240">
    <property type="entry name" value="FHA"/>
    <property type="match status" value="1"/>
</dbReference>
<feature type="transmembrane region" description="Helical" evidence="1">
    <location>
        <begin position="6"/>
        <end position="29"/>
    </location>
</feature>
<evidence type="ECO:0000313" key="3">
    <source>
        <dbReference type="EMBL" id="GCE27770.1"/>
    </source>
</evidence>
<evidence type="ECO:0000259" key="2">
    <source>
        <dbReference type="PROSITE" id="PS50006"/>
    </source>
</evidence>
<proteinExistence type="predicted"/>
<reference evidence="4" key="1">
    <citation type="submission" date="2018-12" db="EMBL/GenBank/DDBJ databases">
        <title>Tengunoibacter tsumagoiensis gen. nov., sp. nov., Dictyobacter kobayashii sp. nov., D. alpinus sp. nov., and D. joshuensis sp. nov. and description of Dictyobacteraceae fam. nov. within the order Ktedonobacterales isolated from Tengu-no-mugimeshi.</title>
        <authorList>
            <person name="Wang C.M."/>
            <person name="Zheng Y."/>
            <person name="Sakai Y."/>
            <person name="Toyoda A."/>
            <person name="Minakuchi Y."/>
            <person name="Abe K."/>
            <person name="Yokota A."/>
            <person name="Yabe S."/>
        </authorList>
    </citation>
    <scope>NUCLEOTIDE SEQUENCE [LARGE SCALE GENOMIC DNA]</scope>
    <source>
        <strain evidence="4">Uno16</strain>
    </source>
</reference>
<dbReference type="RefSeq" id="WP_126628062.1">
    <property type="nucleotide sequence ID" value="NZ_BIFT01000001.1"/>
</dbReference>
<protein>
    <submittedName>
        <fullName evidence="3">FHA domain-containing protein</fullName>
    </submittedName>
</protein>
<dbReference type="InterPro" id="IPR000253">
    <property type="entry name" value="FHA_dom"/>
</dbReference>
<comment type="caution">
    <text evidence="3">The sequence shown here is derived from an EMBL/GenBank/DDBJ whole genome shotgun (WGS) entry which is preliminary data.</text>
</comment>
<accession>A0A402B8Z1</accession>
<sequence length="150" mass="16752">MQLPVFLLILRLLFIVLLYLFLMQVVIAITRDLRKTAAIGDNPDASRIAQALGHLIVVDSGPSTIVQPGMRFDLEQQTTIGRGPTNTIQISDNFISSEHSRLWFRNGVWYVQDAGSVNGTYVNNQPAREPVPARSGDIVRVGYIQFKLTQ</sequence>
<feature type="domain" description="FHA" evidence="2">
    <location>
        <begin position="78"/>
        <end position="127"/>
    </location>
</feature>
<dbReference type="SUPFAM" id="SSF49879">
    <property type="entry name" value="SMAD/FHA domain"/>
    <property type="match status" value="1"/>
</dbReference>
<dbReference type="CDD" id="cd00060">
    <property type="entry name" value="FHA"/>
    <property type="match status" value="1"/>
</dbReference>
<dbReference type="InterPro" id="IPR008984">
    <property type="entry name" value="SMAD_FHA_dom_sf"/>
</dbReference>
<dbReference type="Gene3D" id="2.60.200.20">
    <property type="match status" value="1"/>
</dbReference>
<keyword evidence="1" id="KW-1133">Transmembrane helix</keyword>
<dbReference type="Proteomes" id="UP000287171">
    <property type="component" value="Unassembled WGS sequence"/>
</dbReference>
<name>A0A402B8Z1_9CHLR</name>
<dbReference type="AlphaFoldDB" id="A0A402B8Z1"/>